<feature type="region of interest" description="C-terminal hotdog fold" evidence="7">
    <location>
        <begin position="1040"/>
        <end position="1180"/>
    </location>
</feature>
<evidence type="ECO:0000256" key="7">
    <source>
        <dbReference type="PROSITE-ProRule" id="PRU01363"/>
    </source>
</evidence>
<dbReference type="InterPro" id="IPR020843">
    <property type="entry name" value="ER"/>
</dbReference>
<dbReference type="Proteomes" id="UP000547510">
    <property type="component" value="Unassembled WGS sequence"/>
</dbReference>
<evidence type="ECO:0000313" key="13">
    <source>
        <dbReference type="Proteomes" id="UP000547510"/>
    </source>
</evidence>
<dbReference type="EMBL" id="JACHJN010000018">
    <property type="protein sequence ID" value="MBB5960612.1"/>
    <property type="molecule type" value="Genomic_DNA"/>
</dbReference>
<protein>
    <submittedName>
        <fullName evidence="12">Acyl transferase domain-containing protein/NADPH:quinone reductase-like Zn-dependent oxidoreductase</fullName>
    </submittedName>
</protein>
<dbReference type="RefSeq" id="WP_184698960.1">
    <property type="nucleotide sequence ID" value="NZ_JACHJN010000018.1"/>
</dbReference>
<dbReference type="InterPro" id="IPR050091">
    <property type="entry name" value="PKS_NRPS_Biosynth_Enz"/>
</dbReference>
<organism evidence="12 13">
    <name type="scientific">Saccharothrix tamanrassetensis</name>
    <dbReference type="NCBI Taxonomy" id="1051531"/>
    <lineage>
        <taxon>Bacteria</taxon>
        <taxon>Bacillati</taxon>
        <taxon>Actinomycetota</taxon>
        <taxon>Actinomycetes</taxon>
        <taxon>Pseudonocardiales</taxon>
        <taxon>Pseudonocardiaceae</taxon>
        <taxon>Saccharothrix</taxon>
    </lineage>
</organism>
<keyword evidence="13" id="KW-1185">Reference proteome</keyword>
<dbReference type="Pfam" id="PF08240">
    <property type="entry name" value="ADH_N"/>
    <property type="match status" value="1"/>
</dbReference>
<dbReference type="FunFam" id="3.40.47.10:FF:000019">
    <property type="entry name" value="Polyketide synthase type I"/>
    <property type="match status" value="1"/>
</dbReference>
<dbReference type="CDD" id="cd02440">
    <property type="entry name" value="AdoMet_MTases"/>
    <property type="match status" value="1"/>
</dbReference>
<dbReference type="InterPro" id="IPR036291">
    <property type="entry name" value="NAD(P)-bd_dom_sf"/>
</dbReference>
<dbReference type="PROSITE" id="PS52019">
    <property type="entry name" value="PKS_MFAS_DH"/>
    <property type="match status" value="1"/>
</dbReference>
<dbReference type="Gene3D" id="3.40.50.720">
    <property type="entry name" value="NAD(P)-binding Rossmann-like Domain"/>
    <property type="match status" value="3"/>
</dbReference>
<dbReference type="InterPro" id="IPR049552">
    <property type="entry name" value="PKS_DH_N"/>
</dbReference>
<dbReference type="GO" id="GO:0006633">
    <property type="term" value="P:fatty acid biosynthetic process"/>
    <property type="evidence" value="ECO:0007669"/>
    <property type="project" value="InterPro"/>
</dbReference>
<keyword evidence="3 12" id="KW-0808">Transferase</keyword>
<dbReference type="Pfam" id="PF00550">
    <property type="entry name" value="PP-binding"/>
    <property type="match status" value="1"/>
</dbReference>
<proteinExistence type="predicted"/>
<dbReference type="InterPro" id="IPR009081">
    <property type="entry name" value="PP-bd_ACP"/>
</dbReference>
<dbReference type="SMART" id="SM00829">
    <property type="entry name" value="PKS_ER"/>
    <property type="match status" value="1"/>
</dbReference>
<dbReference type="Pfam" id="PF08659">
    <property type="entry name" value="KR"/>
    <property type="match status" value="1"/>
</dbReference>
<gene>
    <name evidence="12" type="ORF">FHS29_007240</name>
</gene>
<dbReference type="Pfam" id="PF02801">
    <property type="entry name" value="Ketoacyl-synt_C"/>
    <property type="match status" value="1"/>
</dbReference>
<dbReference type="InterPro" id="IPR036736">
    <property type="entry name" value="ACP-like_sf"/>
</dbReference>
<dbReference type="InterPro" id="IPR013968">
    <property type="entry name" value="PKS_KR"/>
</dbReference>
<dbReference type="Gene3D" id="3.40.47.10">
    <property type="match status" value="1"/>
</dbReference>
<feature type="domain" description="PKS/mFAS DH" evidence="11">
    <location>
        <begin position="901"/>
        <end position="1180"/>
    </location>
</feature>
<dbReference type="SUPFAM" id="SSF53901">
    <property type="entry name" value="Thiolase-like"/>
    <property type="match status" value="1"/>
</dbReference>
<dbReference type="InterPro" id="IPR057326">
    <property type="entry name" value="KR_dom"/>
</dbReference>
<dbReference type="InterPro" id="IPR020806">
    <property type="entry name" value="PKS_PP-bd"/>
</dbReference>
<dbReference type="Pfam" id="PF08242">
    <property type="entry name" value="Methyltransf_12"/>
    <property type="match status" value="1"/>
</dbReference>
<dbReference type="InterPro" id="IPR016035">
    <property type="entry name" value="Acyl_Trfase/lysoPLipase"/>
</dbReference>
<dbReference type="Pfam" id="PF14765">
    <property type="entry name" value="PS-DH"/>
    <property type="match status" value="1"/>
</dbReference>
<dbReference type="SMART" id="SM00822">
    <property type="entry name" value="PKS_KR"/>
    <property type="match status" value="1"/>
</dbReference>
<dbReference type="InterPro" id="IPR032821">
    <property type="entry name" value="PKS_assoc"/>
</dbReference>
<keyword evidence="4" id="KW-0521">NADP</keyword>
<evidence type="ECO:0000259" key="10">
    <source>
        <dbReference type="PROSITE" id="PS52004"/>
    </source>
</evidence>
<evidence type="ECO:0000259" key="9">
    <source>
        <dbReference type="PROSITE" id="PS50075"/>
    </source>
</evidence>
<dbReference type="InterPro" id="IPR020841">
    <property type="entry name" value="PKS_Beta-ketoAc_synthase_dom"/>
</dbReference>
<dbReference type="Gene3D" id="3.40.366.10">
    <property type="entry name" value="Malonyl-Coenzyme A Acyl Carrier Protein, domain 2"/>
    <property type="match status" value="1"/>
</dbReference>
<dbReference type="InterPro" id="IPR016039">
    <property type="entry name" value="Thiolase-like"/>
</dbReference>
<evidence type="ECO:0000256" key="8">
    <source>
        <dbReference type="SAM" id="MobiDB-lite"/>
    </source>
</evidence>
<dbReference type="SMART" id="SM00826">
    <property type="entry name" value="PKS_DH"/>
    <property type="match status" value="1"/>
</dbReference>
<dbReference type="SUPFAM" id="SSF51735">
    <property type="entry name" value="NAD(P)-binding Rossmann-fold domains"/>
    <property type="match status" value="3"/>
</dbReference>
<dbReference type="InterPro" id="IPR002364">
    <property type="entry name" value="Quin_OxRdtase/zeta-crystal_CS"/>
</dbReference>
<dbReference type="Pfam" id="PF21089">
    <property type="entry name" value="PKS_DH_N"/>
    <property type="match status" value="1"/>
</dbReference>
<evidence type="ECO:0000256" key="2">
    <source>
        <dbReference type="ARBA" id="ARBA00022553"/>
    </source>
</evidence>
<keyword evidence="2" id="KW-0597">Phosphoprotein</keyword>
<reference evidence="12 13" key="1">
    <citation type="submission" date="2020-08" db="EMBL/GenBank/DDBJ databases">
        <title>Genomic Encyclopedia of Type Strains, Phase III (KMG-III): the genomes of soil and plant-associated and newly described type strains.</title>
        <authorList>
            <person name="Whitman W."/>
        </authorList>
    </citation>
    <scope>NUCLEOTIDE SEQUENCE [LARGE SCALE GENOMIC DNA]</scope>
    <source>
        <strain evidence="12 13">CECT 8640</strain>
    </source>
</reference>
<dbReference type="SUPFAM" id="SSF50129">
    <property type="entry name" value="GroES-like"/>
    <property type="match status" value="1"/>
</dbReference>
<dbReference type="SMART" id="SM00825">
    <property type="entry name" value="PKS_KS"/>
    <property type="match status" value="1"/>
</dbReference>
<dbReference type="SUPFAM" id="SSF55048">
    <property type="entry name" value="Probable ACP-binding domain of malonyl-CoA ACP transacylase"/>
    <property type="match status" value="1"/>
</dbReference>
<feature type="domain" description="Carrier" evidence="9">
    <location>
        <begin position="2385"/>
        <end position="2459"/>
    </location>
</feature>
<keyword evidence="1" id="KW-0596">Phosphopantetheine</keyword>
<dbReference type="InterPro" id="IPR049551">
    <property type="entry name" value="PKS_DH_C"/>
</dbReference>
<dbReference type="SMART" id="SM00827">
    <property type="entry name" value="PKS_AT"/>
    <property type="match status" value="1"/>
</dbReference>
<dbReference type="InterPro" id="IPR013149">
    <property type="entry name" value="ADH-like_C"/>
</dbReference>
<dbReference type="InterPro" id="IPR018201">
    <property type="entry name" value="Ketoacyl_synth_AS"/>
</dbReference>
<dbReference type="SUPFAM" id="SSF52151">
    <property type="entry name" value="FabD/lysophospholipase-like"/>
    <property type="match status" value="1"/>
</dbReference>
<dbReference type="GO" id="GO:0004312">
    <property type="term" value="F:fatty acid synthase activity"/>
    <property type="evidence" value="ECO:0007669"/>
    <property type="project" value="TreeGrafter"/>
</dbReference>
<dbReference type="SUPFAM" id="SSF53335">
    <property type="entry name" value="S-adenosyl-L-methionine-dependent methyltransferases"/>
    <property type="match status" value="1"/>
</dbReference>
<evidence type="ECO:0000256" key="3">
    <source>
        <dbReference type="ARBA" id="ARBA00022679"/>
    </source>
</evidence>
<evidence type="ECO:0000256" key="4">
    <source>
        <dbReference type="ARBA" id="ARBA00022857"/>
    </source>
</evidence>
<dbReference type="Pfam" id="PF00109">
    <property type="entry name" value="ketoacyl-synt"/>
    <property type="match status" value="1"/>
</dbReference>
<keyword evidence="5" id="KW-0511">Multifunctional enzyme</keyword>
<dbReference type="GO" id="GO:0031177">
    <property type="term" value="F:phosphopantetheine binding"/>
    <property type="evidence" value="ECO:0007669"/>
    <property type="project" value="InterPro"/>
</dbReference>
<dbReference type="SMART" id="SM00823">
    <property type="entry name" value="PKS_PP"/>
    <property type="match status" value="1"/>
</dbReference>
<evidence type="ECO:0000259" key="11">
    <source>
        <dbReference type="PROSITE" id="PS52019"/>
    </source>
</evidence>
<feature type="region of interest" description="Disordered" evidence="8">
    <location>
        <begin position="2458"/>
        <end position="2488"/>
    </location>
</feature>
<feature type="active site" description="Proton donor; for dehydratase activity" evidence="7">
    <location>
        <position position="1098"/>
    </location>
</feature>
<dbReference type="PROSITE" id="PS52004">
    <property type="entry name" value="KS3_2"/>
    <property type="match status" value="1"/>
</dbReference>
<dbReference type="InterPro" id="IPR042104">
    <property type="entry name" value="PKS_dehydratase_sf"/>
</dbReference>
<dbReference type="InterPro" id="IPR014043">
    <property type="entry name" value="Acyl_transferase_dom"/>
</dbReference>
<dbReference type="FunFam" id="3.40.50.720:FF:000209">
    <property type="entry name" value="Polyketide synthase Pks12"/>
    <property type="match status" value="1"/>
</dbReference>
<dbReference type="PANTHER" id="PTHR43775">
    <property type="entry name" value="FATTY ACID SYNTHASE"/>
    <property type="match status" value="1"/>
</dbReference>
<dbReference type="Gene3D" id="3.90.180.10">
    <property type="entry name" value="Medium-chain alcohol dehydrogenases, catalytic domain"/>
    <property type="match status" value="1"/>
</dbReference>
<evidence type="ECO:0000256" key="5">
    <source>
        <dbReference type="ARBA" id="ARBA00023268"/>
    </source>
</evidence>
<dbReference type="PROSITE" id="PS01162">
    <property type="entry name" value="QOR_ZETA_CRYSTAL"/>
    <property type="match status" value="1"/>
</dbReference>
<dbReference type="SMART" id="SM01294">
    <property type="entry name" value="PKS_PP_betabranch"/>
    <property type="match status" value="1"/>
</dbReference>
<comment type="caution">
    <text evidence="12">The sequence shown here is derived from an EMBL/GenBank/DDBJ whole genome shotgun (WGS) entry which is preliminary data.</text>
</comment>
<dbReference type="Gene3D" id="3.10.129.110">
    <property type="entry name" value="Polyketide synthase dehydratase"/>
    <property type="match status" value="1"/>
</dbReference>
<dbReference type="InterPro" id="IPR020807">
    <property type="entry name" value="PKS_DH"/>
</dbReference>
<dbReference type="InterPro" id="IPR014030">
    <property type="entry name" value="Ketoacyl_synth_N"/>
</dbReference>
<dbReference type="PROSITE" id="PS50075">
    <property type="entry name" value="CARRIER"/>
    <property type="match status" value="1"/>
</dbReference>
<dbReference type="PROSITE" id="PS00606">
    <property type="entry name" value="KS3_1"/>
    <property type="match status" value="1"/>
</dbReference>
<evidence type="ECO:0000256" key="1">
    <source>
        <dbReference type="ARBA" id="ARBA00022450"/>
    </source>
</evidence>
<dbReference type="CDD" id="cd00833">
    <property type="entry name" value="PKS"/>
    <property type="match status" value="1"/>
</dbReference>
<dbReference type="Pfam" id="PF16197">
    <property type="entry name" value="KAsynt_C_assoc"/>
    <property type="match status" value="1"/>
</dbReference>
<sequence>MSTFDAVRDSSAVAIVGVGCRLPGGVQSLDGLWEVLDGGVDLVGTVPASRFDSVAFVSGGGVRPGKSYTAAGGFLDDVAGFDAGFFGISPKEASRVDPQHRLVLECAVEALDDAGIAAADLAGGDTAVLIGVSSHDYGDLQMQRSRSLNPYSLSGTAACNAANRVSYALDLHGESAAVDTACSSALVAVHRACEVLRSGRSGLALAGGVNVLLSPSGFIGFSQASMLSPTGRCRPFSARADGFVRAEGAGVLVLKPLAAALADGDRVHAVIAASGTNTDGRTGGLALPNPRAQADLLERVYSEADVAPEDVAYVEAHGTGTQAGDPIECAALGQVLGRRRNGAGPLPIGSVKSNLGHLEAAAGVPGLLKAVLVLRERRIPATLHLDEPHPEIDFTGLGLRPVGNSSPLPSGDGPAVVGVSGFGFGGVNAHLVLTDAPPLPASDVVPHGALPVLVTAHTAEALTEAARRWADLLERTEPARFHDIAYTSCRRRGKHGQRIAVLATDPGQAASALRALADGDAVHDGAAAGAVAEGRIGFVFDGNGSQWAGMGRELLAEDPAFRAEVTLLDEVLTPLLGWSVSAELGTPDPRRWERTEVAQPLLFVVQAGLVAALAARGVTPAAVTGHSVGEVAAAYCAGALDRAAACRVIAERSRAQAATAGTGRMAAIGLDASSAELLLAETGWAGKVWVAAVNSPRDVTVSGAAEALAALAGVAQERGVFFRDLELDYPFHSPVMDALRDDLMTALSTMDYERSSIPLVSTVTGEVVDGARLDAEYWWRNVRHPVLFADAVTALVRRQGCDVLVEIGPHPVLGAYLRRVTADSAAPVAIVPTTTRAVAGTTALDAAQAKLLAVGAGVDWTAFFPRPGRVADLPALPWQRERHWNGHPEWWLEGPVRDAQHRSNPLLGDRHPGPDPVWSHALDPDRLGWLADHRVGDAVVMPAAGHLDLALAAGRELFDGPVELVRVAIGRALSLPWDDRDDADDPVHLHTAVGRDAGLTVSARTGGHGDWTDHVRGRVRRLFAERPPALDVPAVAARLARTITAEEHYAACARAGLPYGPAFRTVTRLRAGDDEVLAEYTATVEPDGRHQAHPTLLDGALQAVLLLVCRTADPVAYLPVGFDAVRCWEPMPASGVVHVRLRAADHREVRWDLVITDPGGAVALELSGCRARRFADARPAARTWLVETLRAAPLPGTPAAPSPLPAPPAVMAAAAPALAALSEQWQPHVFADLRLRTAEMVAHFTAAALREVLPDRADVTITALTDAGVLPEHHRVLAVLIDLAVRHGLLTTAGAQRWTWGAEPRAHEVFQAALADHPQEATAHLAHGVCGRHLAAVLRGERDPLDLLFAEPDTLAARLYDSSGLLRHHNRVAAELVRALVAEWPADRPLRVLEVGAGTGGVTASLLPLLPADRTHYTYTDVSPAFFPAAAERFAAFDFLDHRVLDLDADPAGQGFTPGSFDLVVAANVLHATRDLTRALHRVRELLAEGGQLLALEFHDLDGLAATFGLLRSFWEIEDPGLRPLGPVPARESWPGLLAGCGFRDVVQTEDDTCGGHSVFLAARGDRPAPVAVTAPDPVVAGTRRWLIGRLPGAGSPPVSEQDVLGALGAAEAHHVVVEEDARGWTALLSGARGPVEVVLLAGTSEDVTSSEVTEQAVRHCAVLRALAASEVSEHVEVTVWVVVPAHQGSAPVLPASAAALWGAARTLANEHPRLTTRRVALAGTGGALVGHLVRELSARSDDDEVLLTAGGRFVPRLHAPVDSLVPSRGSYTLTLSDHGPRYRLGWREAAVPAPGRGEVVVAVEAAALNYRDVMIATGLVPAPPRRRSDTAEVGFECAGEVVAVGAGVTGTTRGDRVVCVTTGCFGSHVVVPVEQTLPVPAQTSCAEAVTLPLVALTVHHALHRLARLTAGETVLVHGAAGGVGLAALQYARHVGAHVIATAGTPAKRDLLHLLGVEHVLDSRSLHFADQVRDLTDDRGVDVVLNSLAGEAMVRGLEVVKPHGRFVELGKRDFLADTSLPLAPFTENLSLFSVDLSAAFTEPEHMATALAEVDGAIRSGTYRTLPYRVYPAGRIREAFTCVQHSRHTGKVVITFDEPVPVAAQPVPAVLDADAAYLITGGLGGFGAATARHLAARGARHLILIGRRGLGTPGAPGLVAALRALGAHVEAHAADAADPAAIGRVLAGLDASGRRLAGVVHAAMVLHDAPLVDLTDDRLRTVLAPKLTAGHLLDRLTRHRELDFFVVYSSVASCLGNVRQAPYVAANAALEALVRDRRRSGLPGLAVQWGGIGDTGYVHRTGRIEELGRLFDVMPVAEALRELDDLLDRPDAEVVVVGDIHWDRVARFLPAFAAPRTAAVLSTEEDTAADRLRGALAEADHAEAHALIEDALTVLLARVLQTSPDRVDRRRRLDQLGVDSLLAAEFTTAVNRSLGCHVAVVEMVGAPSVTALAQRLHTRLGRSAPGTDTPATGGSDIPDQRPAAQAGPR</sequence>
<dbReference type="Gene3D" id="3.40.50.150">
    <property type="entry name" value="Vaccinia Virus protein VP39"/>
    <property type="match status" value="1"/>
</dbReference>
<evidence type="ECO:0000256" key="6">
    <source>
        <dbReference type="ARBA" id="ARBA00023315"/>
    </source>
</evidence>
<dbReference type="Pfam" id="PF00698">
    <property type="entry name" value="Acyl_transf_1"/>
    <property type="match status" value="1"/>
</dbReference>
<accession>A0A841CQC1</accession>
<evidence type="ECO:0000313" key="12">
    <source>
        <dbReference type="EMBL" id="MBB5960612.1"/>
    </source>
</evidence>
<feature type="region of interest" description="N-terminal hotdog fold" evidence="7">
    <location>
        <begin position="901"/>
        <end position="1026"/>
    </location>
</feature>
<keyword evidence="6" id="KW-0012">Acyltransferase</keyword>
<dbReference type="InterPro" id="IPR016036">
    <property type="entry name" value="Malonyl_transacylase_ACP-bd"/>
</dbReference>
<dbReference type="InterPro" id="IPR001227">
    <property type="entry name" value="Ac_transferase_dom_sf"/>
</dbReference>
<dbReference type="CDD" id="cd05195">
    <property type="entry name" value="enoyl_red"/>
    <property type="match status" value="1"/>
</dbReference>
<dbReference type="GO" id="GO:0004315">
    <property type="term" value="F:3-oxoacyl-[acyl-carrier-protein] synthase activity"/>
    <property type="evidence" value="ECO:0007669"/>
    <property type="project" value="InterPro"/>
</dbReference>
<dbReference type="SUPFAM" id="SSF47336">
    <property type="entry name" value="ACP-like"/>
    <property type="match status" value="1"/>
</dbReference>
<dbReference type="GO" id="GO:0008270">
    <property type="term" value="F:zinc ion binding"/>
    <property type="evidence" value="ECO:0007669"/>
    <property type="project" value="InterPro"/>
</dbReference>
<dbReference type="InterPro" id="IPR029063">
    <property type="entry name" value="SAM-dependent_MTases_sf"/>
</dbReference>
<feature type="domain" description="Ketosynthase family 3 (KS3)" evidence="10">
    <location>
        <begin position="10"/>
        <end position="435"/>
    </location>
</feature>
<dbReference type="Gene3D" id="1.10.1200.10">
    <property type="entry name" value="ACP-like"/>
    <property type="match status" value="1"/>
</dbReference>
<dbReference type="Gene3D" id="3.30.70.3290">
    <property type="match status" value="1"/>
</dbReference>
<dbReference type="InterPro" id="IPR013154">
    <property type="entry name" value="ADH-like_N"/>
</dbReference>
<dbReference type="PANTHER" id="PTHR43775:SF37">
    <property type="entry name" value="SI:DKEY-61P9.11"/>
    <property type="match status" value="1"/>
</dbReference>
<dbReference type="GO" id="GO:0016491">
    <property type="term" value="F:oxidoreductase activity"/>
    <property type="evidence" value="ECO:0007669"/>
    <property type="project" value="InterPro"/>
</dbReference>
<feature type="active site" description="Proton acceptor; for dehydratase activity" evidence="7">
    <location>
        <position position="933"/>
    </location>
</feature>
<dbReference type="Pfam" id="PF00107">
    <property type="entry name" value="ADH_zinc_N"/>
    <property type="match status" value="1"/>
</dbReference>
<name>A0A841CQC1_9PSEU</name>
<dbReference type="InterPro" id="IPR011032">
    <property type="entry name" value="GroES-like_sf"/>
</dbReference>
<dbReference type="InterPro" id="IPR049900">
    <property type="entry name" value="PKS_mFAS_DH"/>
</dbReference>
<dbReference type="InterPro" id="IPR014031">
    <property type="entry name" value="Ketoacyl_synth_C"/>
</dbReference>
<dbReference type="InterPro" id="IPR013217">
    <property type="entry name" value="Methyltransf_12"/>
</dbReference>